<dbReference type="PANTHER" id="PTHR30604">
    <property type="entry name" value="PROTEIN TRANSPORT PROTEIN HOFQ"/>
    <property type="match status" value="1"/>
</dbReference>
<dbReference type="KEGG" id="ipa:Isop_1114"/>
<dbReference type="eggNOG" id="COG0457">
    <property type="taxonomic scope" value="Bacteria"/>
</dbReference>
<dbReference type="Proteomes" id="UP000008631">
    <property type="component" value="Chromosome"/>
</dbReference>
<dbReference type="GO" id="GO:0009306">
    <property type="term" value="P:protein secretion"/>
    <property type="evidence" value="ECO:0007669"/>
    <property type="project" value="InterPro"/>
</dbReference>
<evidence type="ECO:0000256" key="3">
    <source>
        <dbReference type="SAM" id="MobiDB-lite"/>
    </source>
</evidence>
<dbReference type="Pfam" id="PF00263">
    <property type="entry name" value="Secretin"/>
    <property type="match status" value="1"/>
</dbReference>
<dbReference type="PANTHER" id="PTHR30604:SF1">
    <property type="entry name" value="DNA UTILIZATION PROTEIN HOFQ"/>
    <property type="match status" value="1"/>
</dbReference>
<evidence type="ECO:0000313" key="5">
    <source>
        <dbReference type="EMBL" id="ADV61702.1"/>
    </source>
</evidence>
<organism evidence="5 6">
    <name type="scientific">Isosphaera pallida (strain ATCC 43644 / DSM 9630 / IS1B)</name>
    <dbReference type="NCBI Taxonomy" id="575540"/>
    <lineage>
        <taxon>Bacteria</taxon>
        <taxon>Pseudomonadati</taxon>
        <taxon>Planctomycetota</taxon>
        <taxon>Planctomycetia</taxon>
        <taxon>Isosphaerales</taxon>
        <taxon>Isosphaeraceae</taxon>
        <taxon>Isosphaera</taxon>
    </lineage>
</organism>
<keyword evidence="6" id="KW-1185">Reference proteome</keyword>
<evidence type="ECO:0000313" key="6">
    <source>
        <dbReference type="Proteomes" id="UP000008631"/>
    </source>
</evidence>
<name>E8R4V6_ISOPI</name>
<dbReference type="HOGENOM" id="CLU_251051_0_0_0"/>
<reference evidence="5 6" key="2">
    <citation type="journal article" date="2011" name="Stand. Genomic Sci.">
        <title>Complete genome sequence of Isosphaera pallida type strain (IS1B).</title>
        <authorList>
            <consortium name="US DOE Joint Genome Institute (JGI-PGF)"/>
            <person name="Goker M."/>
            <person name="Cleland D."/>
            <person name="Saunders E."/>
            <person name="Lapidus A."/>
            <person name="Nolan M."/>
            <person name="Lucas S."/>
            <person name="Hammon N."/>
            <person name="Deshpande S."/>
            <person name="Cheng J.F."/>
            <person name="Tapia R."/>
            <person name="Han C."/>
            <person name="Goodwin L."/>
            <person name="Pitluck S."/>
            <person name="Liolios K."/>
            <person name="Pagani I."/>
            <person name="Ivanova N."/>
            <person name="Mavromatis K."/>
            <person name="Pati A."/>
            <person name="Chen A."/>
            <person name="Palaniappan K."/>
            <person name="Land M."/>
            <person name="Hauser L."/>
            <person name="Chang Y.J."/>
            <person name="Jeffries C.D."/>
            <person name="Detter J.C."/>
            <person name="Beck B."/>
            <person name="Woyke T."/>
            <person name="Bristow J."/>
            <person name="Eisen J.A."/>
            <person name="Markowitz V."/>
            <person name="Hugenholtz P."/>
            <person name="Kyrpides N.C."/>
            <person name="Klenk H.P."/>
        </authorList>
    </citation>
    <scope>NUCLEOTIDE SEQUENCE [LARGE SCALE GENOMIC DNA]</scope>
    <source>
        <strain evidence="6">ATCC 43644 / DSM 9630 / IS1B</strain>
    </source>
</reference>
<dbReference type="InterPro" id="IPR019734">
    <property type="entry name" value="TPR_rpt"/>
</dbReference>
<accession>E8R4V6</accession>
<dbReference type="SUPFAM" id="SSF48452">
    <property type="entry name" value="TPR-like"/>
    <property type="match status" value="2"/>
</dbReference>
<dbReference type="eggNOG" id="COG1450">
    <property type="taxonomic scope" value="Bacteria"/>
</dbReference>
<dbReference type="InterPro" id="IPR051808">
    <property type="entry name" value="Type_IV_pilus_biogenesis"/>
</dbReference>
<dbReference type="EMBL" id="CP002353">
    <property type="protein sequence ID" value="ADV61702.1"/>
    <property type="molecule type" value="Genomic_DNA"/>
</dbReference>
<sequence length="1626" mass="176383">MEETLIDREPDGTDWHQSVAIDRPMGCQYHNAPTKPLVLPGSNGSDSKAGGPAKLGTPTAGMEPTGRDAGPIAPAGGSDRQSSLFSWRDLSERSASTPGWGWDQGWIECLPRGRREGSSHGTALRSGRQENGRPTRRRKEVALGRLKTYALLMTAGAWGPLATSPSVQAQVAARGEAAPSASARPAAPVPPIEYLKAGAQLYNASKFDLAAKYLQAAHDYRDQLTPEEREVLQDYLDAYREATGKSVTAAAASPALKRDVQIRTTSAGSEKSRAMELLGRARRELTLGRPEEAKALAREAMTLNVSFAPGEDSPEVVMRDIEQAATVPATRGGTTDEKQKGRWLLKTAREQMAMGNLEAAAEKLAEVERMSVKWGLFDDTPAKVRKDLEKMMKRVGSNAAPGGSNTSGRKDLEQARDRLRQARAALDSNDLDKAEEIAREVESWNLKYGVFEDHPLKVMAAVKALRQRDEMRGLGSKATRPTEGIYRTLVEQARERIAQGKLDEAEELARKAKSINAYPPVTADRAESVLYDLALLRAKAEKEGKVAEPMSTRLEREANELLAQGKREEAAAKFAEADRMLAQETGRPQVGEPSLSEEPAPTSKVDAQVVTVTTSEPQEGDQAVENATRTAALALDDPDVSDPVDLKDEPLPQPIEDFADADDSTKTDNAAMEQAQALLKAGNFAAARAKAKEAMSRPELAEAAEDLMAQIGLAEQAAALSLYENALAVMRQGDFPRAKAMLEEVLASQAELDPALHDRIRQMLERIVVPDANGDKNVAEGQTAVTNGSKPVSLEDAETIRVQRLNAEVGEAVAKARRMLEVDPDQSIRILEETLTRVQSEPVSPSASRAMVRRVEVALELARRDKAEFDARMKDANERAAIERKRLRILEAEKAKLEQFGELMTKATEALNNNQYVEAEAFAKKALEIDPNDVTATALIWKAQFERRYKTDEETRSLKEKSFVTAMQELDKAFIVPDDVQTRSISYPETFADLTKKRREAQERMAYRKPESTLAIERKLNEPITINVDKQPLAQAMEFIRNYTGLNVVIDPKALAAEGLTMESPVTLHANDIRLKNALRYMLEPLGLTYRAEEEVLLITSPQSNTARLRTETYYVGDLVLGPNQPRNALDGNTQLASATSDPMLNPVTTNTMAQTPFGQVPASSLNGNAGSANGLPSGTNIVSTPATKVDMTPLIQLITTSIAPGTWKLQSDEYGGLGFGQLGGDAGLGGGLGGDVGGQVGTITPFFLNISLIIRHTDEVHEQVDDLLRQLRRLQDLQISVEVRFITVDDNFFEEIGVDFDFEIQDDVVGRKSSFAILNGTASDLFIDPTGDDVVSPFLINQNRDKAIGKRPLVVGRAAPGDATNPATAFTPNLNIPFVNNTEQAATPTLAGFVPGAGATLGVSILSDLEVYLFMRAAQTDVRSNIIQAPKVTTFNGAFAQVASQTQQFYVASVTPVVAFGAVAFTPDVQPLPIGITLNVQPVITADRRYVRLSLNPVFISNASFQQFTVAGGVGGIGGIGGIGGGDGAQIATTIQLPTFTLFTVNTTVTVPDGGTVLLGGVKTSEEERREFGVPVLSKTPYLNRLFRNIGIGRTSRSIMMMVTPRIIILEEEEERLGIPPTISL</sequence>
<comment type="similarity">
    <text evidence="1">Belongs to the bacterial secretin family.</text>
</comment>
<protein>
    <submittedName>
        <fullName evidence="5">Type II and III secretion system protein</fullName>
    </submittedName>
</protein>
<feature type="region of interest" description="Disordered" evidence="3">
    <location>
        <begin position="585"/>
        <end position="604"/>
    </location>
</feature>
<feature type="region of interest" description="Disordered" evidence="3">
    <location>
        <begin position="26"/>
        <end position="98"/>
    </location>
</feature>
<evidence type="ECO:0000256" key="2">
    <source>
        <dbReference type="SAM" id="Coils"/>
    </source>
</evidence>
<feature type="coiled-coil region" evidence="2">
    <location>
        <begin position="859"/>
        <end position="893"/>
    </location>
</feature>
<proteinExistence type="inferred from homology"/>
<evidence type="ECO:0000256" key="1">
    <source>
        <dbReference type="RuleBase" id="RU004003"/>
    </source>
</evidence>
<evidence type="ECO:0000259" key="4">
    <source>
        <dbReference type="Pfam" id="PF00263"/>
    </source>
</evidence>
<dbReference type="eggNOG" id="COG4796">
    <property type="taxonomic scope" value="Bacteria"/>
</dbReference>
<reference key="1">
    <citation type="submission" date="2010-11" db="EMBL/GenBank/DDBJ databases">
        <title>The complete sequence of chromosome of Isophaera pallida ATCC 43644.</title>
        <authorList>
            <consortium name="US DOE Joint Genome Institute (JGI-PGF)"/>
            <person name="Lucas S."/>
            <person name="Copeland A."/>
            <person name="Lapidus A."/>
            <person name="Bruce D."/>
            <person name="Goodwin L."/>
            <person name="Pitluck S."/>
            <person name="Kyrpides N."/>
            <person name="Mavromatis K."/>
            <person name="Pagani I."/>
            <person name="Ivanova N."/>
            <person name="Saunders E."/>
            <person name="Brettin T."/>
            <person name="Detter J.C."/>
            <person name="Han C."/>
            <person name="Tapia R."/>
            <person name="Land M."/>
            <person name="Hauser L."/>
            <person name="Markowitz V."/>
            <person name="Cheng J.-F."/>
            <person name="Hugenholtz P."/>
            <person name="Woyke T."/>
            <person name="Wu D."/>
            <person name="Eisen J.A."/>
        </authorList>
    </citation>
    <scope>NUCLEOTIDE SEQUENCE</scope>
    <source>
        <strain>ATCC 43644</strain>
    </source>
</reference>
<dbReference type="SMART" id="SM00028">
    <property type="entry name" value="TPR"/>
    <property type="match status" value="5"/>
</dbReference>
<dbReference type="InParanoid" id="E8R4V6"/>
<dbReference type="InterPro" id="IPR011990">
    <property type="entry name" value="TPR-like_helical_dom_sf"/>
</dbReference>
<feature type="region of interest" description="Disordered" evidence="3">
    <location>
        <begin position="113"/>
        <end position="139"/>
    </location>
</feature>
<dbReference type="Gene3D" id="1.25.40.10">
    <property type="entry name" value="Tetratricopeptide repeat domain"/>
    <property type="match status" value="1"/>
</dbReference>
<feature type="domain" description="Type II/III secretion system secretin-like" evidence="4">
    <location>
        <begin position="1419"/>
        <end position="1609"/>
    </location>
</feature>
<feature type="coiled-coil region" evidence="2">
    <location>
        <begin position="405"/>
        <end position="432"/>
    </location>
</feature>
<dbReference type="InterPro" id="IPR004846">
    <property type="entry name" value="T2SS/T3SS_dom"/>
</dbReference>
<gene>
    <name evidence="5" type="ordered locus">Isop_1114</name>
</gene>
<dbReference type="STRING" id="575540.Isop_1114"/>
<keyword evidence="2" id="KW-0175">Coiled coil</keyword>